<evidence type="ECO:0000256" key="2">
    <source>
        <dbReference type="ARBA" id="ARBA00004651"/>
    </source>
</evidence>
<feature type="transmembrane region" description="Helical" evidence="10">
    <location>
        <begin position="106"/>
        <end position="123"/>
    </location>
</feature>
<evidence type="ECO:0000256" key="7">
    <source>
        <dbReference type="ARBA" id="ARBA00022692"/>
    </source>
</evidence>
<comment type="similarity">
    <text evidence="3">Belongs to the nicotinamide ribonucleoside (NR) uptake permease (TC 4.B.1) family.</text>
</comment>
<keyword evidence="12" id="KW-1185">Reference proteome</keyword>
<dbReference type="PANTHER" id="PTHR36122">
    <property type="entry name" value="NICOTINAMIDE RIBOSIDE TRANSPORTER PNUC"/>
    <property type="match status" value="1"/>
</dbReference>
<feature type="transmembrane region" description="Helical" evidence="10">
    <location>
        <begin position="15"/>
        <end position="36"/>
    </location>
</feature>
<dbReference type="RefSeq" id="WP_311426995.1">
    <property type="nucleotide sequence ID" value="NZ_JAVRIA010000002.1"/>
</dbReference>
<protein>
    <recommendedName>
        <fullName evidence="4">Nicotinamide riboside transporter PnuC</fullName>
    </recommendedName>
</protein>
<evidence type="ECO:0000256" key="5">
    <source>
        <dbReference type="ARBA" id="ARBA00022448"/>
    </source>
</evidence>
<feature type="transmembrane region" description="Helical" evidence="10">
    <location>
        <begin position="181"/>
        <end position="199"/>
    </location>
</feature>
<feature type="transmembrane region" description="Helical" evidence="10">
    <location>
        <begin position="159"/>
        <end position="175"/>
    </location>
</feature>
<name>A0ABU2YJ86_9FLAO</name>
<gene>
    <name evidence="11" type="primary">pnuC</name>
    <name evidence="11" type="ORF">RM697_06210</name>
</gene>
<sequence>MTEIIDFFIDAYKEAPTHLIVLEVIAFVFGILSVWFAKKANIWVYPTGIICTVITVYLLYINEYFGDMMMNFYYSIMSIYGWWNWSRKKEGDYIVPISRTNKKEKIIGLIMFVMTMVVTYLVYKSYDYSLEIPNYIDIVTSGIFFTAMWFMANKKLENWILWIIANLITIPLYAYRGLGMLSLQYIIFTILAIQGYIEWKKSLNNNLQTV</sequence>
<dbReference type="PANTHER" id="PTHR36122:SF2">
    <property type="entry name" value="NICOTINAMIDE RIBOSIDE TRANSPORTER PNUC"/>
    <property type="match status" value="1"/>
</dbReference>
<keyword evidence="8 10" id="KW-1133">Transmembrane helix</keyword>
<evidence type="ECO:0000256" key="3">
    <source>
        <dbReference type="ARBA" id="ARBA00006669"/>
    </source>
</evidence>
<keyword evidence="6" id="KW-1003">Cell membrane</keyword>
<dbReference type="EMBL" id="JAVRIA010000002">
    <property type="protein sequence ID" value="MDT0558229.1"/>
    <property type="molecule type" value="Genomic_DNA"/>
</dbReference>
<accession>A0ABU2YJ86</accession>
<feature type="transmembrane region" description="Helical" evidence="10">
    <location>
        <begin position="68"/>
        <end position="85"/>
    </location>
</feature>
<evidence type="ECO:0000256" key="1">
    <source>
        <dbReference type="ARBA" id="ARBA00002672"/>
    </source>
</evidence>
<organism evidence="11 12">
    <name type="scientific">Microcosmobacter mediterraneus</name>
    <dbReference type="NCBI Taxonomy" id="3075607"/>
    <lineage>
        <taxon>Bacteria</taxon>
        <taxon>Pseudomonadati</taxon>
        <taxon>Bacteroidota</taxon>
        <taxon>Flavobacteriia</taxon>
        <taxon>Flavobacteriales</taxon>
        <taxon>Flavobacteriaceae</taxon>
        <taxon>Microcosmobacter</taxon>
    </lineage>
</organism>
<dbReference type="Pfam" id="PF04973">
    <property type="entry name" value="NMN_transporter"/>
    <property type="match status" value="1"/>
</dbReference>
<evidence type="ECO:0000313" key="11">
    <source>
        <dbReference type="EMBL" id="MDT0558229.1"/>
    </source>
</evidence>
<keyword evidence="9 10" id="KW-0472">Membrane</keyword>
<comment type="function">
    <text evidence="1">Required for nicotinamide riboside transport across the inner membrane.</text>
</comment>
<reference evidence="11 12" key="1">
    <citation type="submission" date="2023-09" db="EMBL/GenBank/DDBJ databases">
        <authorList>
            <person name="Rey-Velasco X."/>
        </authorList>
    </citation>
    <scope>NUCLEOTIDE SEQUENCE [LARGE SCALE GENOMIC DNA]</scope>
    <source>
        <strain evidence="11 12">W332</strain>
    </source>
</reference>
<feature type="transmembrane region" description="Helical" evidence="10">
    <location>
        <begin position="135"/>
        <end position="152"/>
    </location>
</feature>
<evidence type="ECO:0000256" key="6">
    <source>
        <dbReference type="ARBA" id="ARBA00022475"/>
    </source>
</evidence>
<dbReference type="Proteomes" id="UP001259492">
    <property type="component" value="Unassembled WGS sequence"/>
</dbReference>
<evidence type="ECO:0000256" key="4">
    <source>
        <dbReference type="ARBA" id="ARBA00017522"/>
    </source>
</evidence>
<dbReference type="InterPro" id="IPR006419">
    <property type="entry name" value="NMN_transpt_PnuC"/>
</dbReference>
<evidence type="ECO:0000313" key="12">
    <source>
        <dbReference type="Proteomes" id="UP001259492"/>
    </source>
</evidence>
<evidence type="ECO:0000256" key="8">
    <source>
        <dbReference type="ARBA" id="ARBA00022989"/>
    </source>
</evidence>
<evidence type="ECO:0000256" key="9">
    <source>
        <dbReference type="ARBA" id="ARBA00023136"/>
    </source>
</evidence>
<dbReference type="NCBIfam" id="TIGR01528">
    <property type="entry name" value="NMN_trans_PnuC"/>
    <property type="match status" value="1"/>
</dbReference>
<proteinExistence type="inferred from homology"/>
<comment type="subcellular location">
    <subcellularLocation>
        <location evidence="2">Cell membrane</location>
        <topology evidence="2">Multi-pass membrane protein</topology>
    </subcellularLocation>
</comment>
<comment type="caution">
    <text evidence="11">The sequence shown here is derived from an EMBL/GenBank/DDBJ whole genome shotgun (WGS) entry which is preliminary data.</text>
</comment>
<keyword evidence="5" id="KW-0813">Transport</keyword>
<feature type="transmembrane region" description="Helical" evidence="10">
    <location>
        <begin position="43"/>
        <end position="62"/>
    </location>
</feature>
<evidence type="ECO:0000256" key="10">
    <source>
        <dbReference type="SAM" id="Phobius"/>
    </source>
</evidence>
<keyword evidence="7 10" id="KW-0812">Transmembrane</keyword>